<dbReference type="Gene3D" id="3.40.630.30">
    <property type="match status" value="1"/>
</dbReference>
<protein>
    <submittedName>
        <fullName evidence="2">GNAT family N-acetyltransferase</fullName>
    </submittedName>
</protein>
<dbReference type="InterPro" id="IPR016181">
    <property type="entry name" value="Acyl_CoA_acyltransferase"/>
</dbReference>
<gene>
    <name evidence="2" type="ORF">NWE73_15280</name>
</gene>
<dbReference type="SUPFAM" id="SSF55729">
    <property type="entry name" value="Acyl-CoA N-acyltransferases (Nat)"/>
    <property type="match status" value="1"/>
</dbReference>
<keyword evidence="3" id="KW-1185">Reference proteome</keyword>
<evidence type="ECO:0000313" key="3">
    <source>
        <dbReference type="Proteomes" id="UP001152321"/>
    </source>
</evidence>
<sequence length="215" mass="24770">METLKTSRELQTDLWTKEITLEGALVRLAPTGLAHLQSLSCNILYPRYWVDDFGGCISPEDVEKEIRHSLQARQDRLENGFTMIDKKTGEAIGLTNYLYFNRKLKGLEIGRTRVGISWHKTSANTEAKLLLMTYAFETLGCQRVGFKVDSLNFNSQRAVKRIGGKFEGEIRNYMLLPDGRKRDYHSYSIIDSEWLNVKKTLQGYLEKYYVSPESL</sequence>
<feature type="domain" description="N-acetyltransferase" evidence="1">
    <location>
        <begin position="48"/>
        <end position="164"/>
    </location>
</feature>
<organism evidence="2 3">
    <name type="scientific">Bdellovibrio svalbardensis</name>
    <dbReference type="NCBI Taxonomy" id="2972972"/>
    <lineage>
        <taxon>Bacteria</taxon>
        <taxon>Pseudomonadati</taxon>
        <taxon>Bdellovibrionota</taxon>
        <taxon>Bdellovibrionia</taxon>
        <taxon>Bdellovibrionales</taxon>
        <taxon>Pseudobdellovibrionaceae</taxon>
        <taxon>Bdellovibrio</taxon>
    </lineage>
</organism>
<dbReference type="PANTHER" id="PTHR43610:SF1">
    <property type="entry name" value="N-ACETYLTRANSFERASE DOMAIN-CONTAINING PROTEIN"/>
    <property type="match status" value="1"/>
</dbReference>
<comment type="caution">
    <text evidence="2">The sequence shown here is derived from an EMBL/GenBank/DDBJ whole genome shotgun (WGS) entry which is preliminary data.</text>
</comment>
<accession>A0ABT6DMK8</accession>
<name>A0ABT6DMK8_9BACT</name>
<dbReference type="Pfam" id="PF13302">
    <property type="entry name" value="Acetyltransf_3"/>
    <property type="match status" value="1"/>
</dbReference>
<evidence type="ECO:0000259" key="1">
    <source>
        <dbReference type="Pfam" id="PF13302"/>
    </source>
</evidence>
<dbReference type="PANTHER" id="PTHR43610">
    <property type="entry name" value="BLL6696 PROTEIN"/>
    <property type="match status" value="1"/>
</dbReference>
<reference evidence="2" key="1">
    <citation type="submission" date="2022-08" db="EMBL/GenBank/DDBJ databases">
        <title>Novel Bdellovibrio Species Isolated from Svalbard: Designation Bdellovibrio svalbardensis.</title>
        <authorList>
            <person name="Mitchell R.J."/>
            <person name="Choi S.Y."/>
        </authorList>
    </citation>
    <scope>NUCLEOTIDE SEQUENCE</scope>
    <source>
        <strain evidence="2">PAP01</strain>
    </source>
</reference>
<dbReference type="EMBL" id="JANRMI010000004">
    <property type="protein sequence ID" value="MDG0817742.1"/>
    <property type="molecule type" value="Genomic_DNA"/>
</dbReference>
<dbReference type="RefSeq" id="WP_277579213.1">
    <property type="nucleotide sequence ID" value="NZ_JANRMI010000004.1"/>
</dbReference>
<evidence type="ECO:0000313" key="2">
    <source>
        <dbReference type="EMBL" id="MDG0817742.1"/>
    </source>
</evidence>
<dbReference type="InterPro" id="IPR000182">
    <property type="entry name" value="GNAT_dom"/>
</dbReference>
<dbReference type="Proteomes" id="UP001152321">
    <property type="component" value="Unassembled WGS sequence"/>
</dbReference>
<proteinExistence type="predicted"/>